<proteinExistence type="predicted"/>
<dbReference type="PROSITE" id="PS51257">
    <property type="entry name" value="PROKAR_LIPOPROTEIN"/>
    <property type="match status" value="1"/>
</dbReference>
<keyword evidence="1" id="KW-0732">Signal</keyword>
<dbReference type="Gene3D" id="3.40.190.10">
    <property type="entry name" value="Periplasmic binding protein-like II"/>
    <property type="match status" value="1"/>
</dbReference>
<dbReference type="Proteomes" id="UP000217889">
    <property type="component" value="Chromosome"/>
</dbReference>
<dbReference type="InterPro" id="IPR001638">
    <property type="entry name" value="Solute-binding_3/MltF_N"/>
</dbReference>
<dbReference type="SUPFAM" id="SSF53850">
    <property type="entry name" value="Periplasmic binding protein-like II"/>
    <property type="match status" value="1"/>
</dbReference>
<dbReference type="EMBL" id="CP023564">
    <property type="protein sequence ID" value="ATG54951.1"/>
    <property type="molecule type" value="Genomic_DNA"/>
</dbReference>
<name>A0A291GXJ3_9MICO</name>
<dbReference type="PROSITE" id="PS51318">
    <property type="entry name" value="TAT"/>
    <property type="match status" value="1"/>
</dbReference>
<keyword evidence="4" id="KW-1185">Reference proteome</keyword>
<dbReference type="OrthoDB" id="6150901at2"/>
<dbReference type="AlphaFoldDB" id="A0A291GXJ3"/>
<organism evidence="3 4">
    <name type="scientific">Brachybacterium ginsengisoli</name>
    <dbReference type="NCBI Taxonomy" id="1331682"/>
    <lineage>
        <taxon>Bacteria</taxon>
        <taxon>Bacillati</taxon>
        <taxon>Actinomycetota</taxon>
        <taxon>Actinomycetes</taxon>
        <taxon>Micrococcales</taxon>
        <taxon>Dermabacteraceae</taxon>
        <taxon>Brachybacterium</taxon>
    </lineage>
</organism>
<dbReference type="KEGG" id="bgg:CFK41_09375"/>
<evidence type="ECO:0000256" key="1">
    <source>
        <dbReference type="SAM" id="SignalP"/>
    </source>
</evidence>
<dbReference type="Pfam" id="PF00497">
    <property type="entry name" value="SBP_bac_3"/>
    <property type="match status" value="1"/>
</dbReference>
<sequence length="162" mass="17201">MATARSRRRFLLLAGSCVAVLAGCSGLPRDAQGTLERATGGTLFVGACENEPWTAIGADGSVRGTEAGLIQKFAASIDATIRWEAAAMSDLVTMMKNNELDLVIGGLTDDTPWSDRISPTRPYQEAPDLDGSMKKMVIGVRPGENALQVSLERFLAEDAGEL</sequence>
<dbReference type="InterPro" id="IPR006311">
    <property type="entry name" value="TAT_signal"/>
</dbReference>
<evidence type="ECO:0000313" key="3">
    <source>
        <dbReference type="EMBL" id="ATG54951.1"/>
    </source>
</evidence>
<protein>
    <submittedName>
        <fullName evidence="3">ABC transporter substrate-binding protein</fullName>
    </submittedName>
</protein>
<gene>
    <name evidence="3" type="ORF">CFK41_09375</name>
</gene>
<feature type="signal peptide" evidence="1">
    <location>
        <begin position="1"/>
        <end position="22"/>
    </location>
</feature>
<evidence type="ECO:0000313" key="4">
    <source>
        <dbReference type="Proteomes" id="UP000217889"/>
    </source>
</evidence>
<feature type="domain" description="Solute-binding protein family 3/N-terminal" evidence="2">
    <location>
        <begin position="45"/>
        <end position="127"/>
    </location>
</feature>
<reference evidence="3 4" key="1">
    <citation type="journal article" date="2014" name="Int. J. Syst. Evol. Microbiol.">
        <title>Brachybacterium ginsengisoli sp. nov., isolated from soil of a ginseng field.</title>
        <authorList>
            <person name="Hoang V.A."/>
            <person name="Kim Y.J."/>
            <person name="Nguyen N.L."/>
            <person name="Yang D.C."/>
        </authorList>
    </citation>
    <scope>NUCLEOTIDE SEQUENCE [LARGE SCALE GENOMIC DNA]</scope>
    <source>
        <strain evidence="3 4">DCY80</strain>
    </source>
</reference>
<accession>A0A291GXJ3</accession>
<evidence type="ECO:0000259" key="2">
    <source>
        <dbReference type="Pfam" id="PF00497"/>
    </source>
</evidence>
<feature type="chain" id="PRO_5039609973" evidence="1">
    <location>
        <begin position="23"/>
        <end position="162"/>
    </location>
</feature>